<organism evidence="1">
    <name type="scientific">bioreactor metagenome</name>
    <dbReference type="NCBI Taxonomy" id="1076179"/>
    <lineage>
        <taxon>unclassified sequences</taxon>
        <taxon>metagenomes</taxon>
        <taxon>ecological metagenomes</taxon>
    </lineage>
</organism>
<reference evidence="1" key="1">
    <citation type="submission" date="2019-08" db="EMBL/GenBank/DDBJ databases">
        <authorList>
            <person name="Kucharzyk K."/>
            <person name="Murdoch R.W."/>
            <person name="Higgins S."/>
            <person name="Loffler F."/>
        </authorList>
    </citation>
    <scope>NUCLEOTIDE SEQUENCE</scope>
</reference>
<name>A0A645H8W3_9ZZZZ</name>
<gene>
    <name evidence="1" type="ORF">SDC9_182933</name>
</gene>
<comment type="caution">
    <text evidence="1">The sequence shown here is derived from an EMBL/GenBank/DDBJ whole genome shotgun (WGS) entry which is preliminary data.</text>
</comment>
<dbReference type="EMBL" id="VSSQ01089017">
    <property type="protein sequence ID" value="MPN35435.1"/>
    <property type="molecule type" value="Genomic_DNA"/>
</dbReference>
<protein>
    <submittedName>
        <fullName evidence="1">Uncharacterized protein</fullName>
    </submittedName>
</protein>
<sequence>MHRLDELLIYRDGYAVTMQHGLQRAAEAMRPRAKHVRLNGGGVGCVECVFNPAIGLIEGFIGLFSHASVGVDEEHIIAAVGELHRFAVFIDHRTVVEIHIRQHRKHVVGPGKRFLRHGKQAFLRG</sequence>
<evidence type="ECO:0000313" key="1">
    <source>
        <dbReference type="EMBL" id="MPN35435.1"/>
    </source>
</evidence>
<accession>A0A645H8W3</accession>
<dbReference type="AlphaFoldDB" id="A0A645H8W3"/>
<proteinExistence type="predicted"/>